<feature type="domain" description="ABC transmembrane type-1" evidence="8">
    <location>
        <begin position="99"/>
        <end position="324"/>
    </location>
</feature>
<keyword evidence="3" id="KW-0547">Nucleotide-binding</keyword>
<evidence type="ECO:0000256" key="1">
    <source>
        <dbReference type="ARBA" id="ARBA00022448"/>
    </source>
</evidence>
<dbReference type="InterPro" id="IPR050173">
    <property type="entry name" value="ABC_transporter_C-like"/>
</dbReference>
<comment type="caution">
    <text evidence="9">The sequence shown here is derived from an EMBL/GenBank/DDBJ whole genome shotgun (WGS) entry which is preliminary data.</text>
</comment>
<evidence type="ECO:0000313" key="10">
    <source>
        <dbReference type="Proteomes" id="UP001497472"/>
    </source>
</evidence>
<dbReference type="Pfam" id="PF00664">
    <property type="entry name" value="ABC_membrane"/>
    <property type="match status" value="1"/>
</dbReference>
<dbReference type="Gene3D" id="1.20.1560.10">
    <property type="entry name" value="ABC transporter type 1, transmembrane domain"/>
    <property type="match status" value="1"/>
</dbReference>
<dbReference type="EMBL" id="CAVLEF010000010">
    <property type="protein sequence ID" value="CAK1548636.1"/>
    <property type="molecule type" value="Genomic_DNA"/>
</dbReference>
<dbReference type="InterPro" id="IPR011527">
    <property type="entry name" value="ABC1_TM_dom"/>
</dbReference>
<keyword evidence="4" id="KW-0067">ATP-binding</keyword>
<evidence type="ECO:0000256" key="3">
    <source>
        <dbReference type="ARBA" id="ARBA00022741"/>
    </source>
</evidence>
<evidence type="ECO:0000313" key="9">
    <source>
        <dbReference type="EMBL" id="CAK1548636.1"/>
    </source>
</evidence>
<dbReference type="GO" id="GO:0005524">
    <property type="term" value="F:ATP binding"/>
    <property type="evidence" value="ECO:0007669"/>
    <property type="project" value="UniProtKB-KW"/>
</dbReference>
<organism evidence="9 10">
    <name type="scientific">Leptosia nina</name>
    <dbReference type="NCBI Taxonomy" id="320188"/>
    <lineage>
        <taxon>Eukaryota</taxon>
        <taxon>Metazoa</taxon>
        <taxon>Ecdysozoa</taxon>
        <taxon>Arthropoda</taxon>
        <taxon>Hexapoda</taxon>
        <taxon>Insecta</taxon>
        <taxon>Pterygota</taxon>
        <taxon>Neoptera</taxon>
        <taxon>Endopterygota</taxon>
        <taxon>Lepidoptera</taxon>
        <taxon>Glossata</taxon>
        <taxon>Ditrysia</taxon>
        <taxon>Papilionoidea</taxon>
        <taxon>Pieridae</taxon>
        <taxon>Pierinae</taxon>
        <taxon>Leptosia</taxon>
    </lineage>
</organism>
<dbReference type="PROSITE" id="PS50929">
    <property type="entry name" value="ABC_TM1F"/>
    <property type="match status" value="1"/>
</dbReference>
<evidence type="ECO:0000256" key="7">
    <source>
        <dbReference type="SAM" id="Phobius"/>
    </source>
</evidence>
<keyword evidence="6 7" id="KW-0472">Membrane</keyword>
<dbReference type="GO" id="GO:0140359">
    <property type="term" value="F:ABC-type transporter activity"/>
    <property type="evidence" value="ECO:0007669"/>
    <property type="project" value="InterPro"/>
</dbReference>
<evidence type="ECO:0000256" key="2">
    <source>
        <dbReference type="ARBA" id="ARBA00022692"/>
    </source>
</evidence>
<feature type="transmembrane region" description="Helical" evidence="7">
    <location>
        <begin position="235"/>
        <end position="254"/>
    </location>
</feature>
<evidence type="ECO:0000259" key="8">
    <source>
        <dbReference type="PROSITE" id="PS50929"/>
    </source>
</evidence>
<reference evidence="9 10" key="1">
    <citation type="submission" date="2023-11" db="EMBL/GenBank/DDBJ databases">
        <authorList>
            <person name="Okamura Y."/>
        </authorList>
    </citation>
    <scope>NUCLEOTIDE SEQUENCE [LARGE SCALE GENOMIC DNA]</scope>
</reference>
<keyword evidence="1" id="KW-0813">Transport</keyword>
<dbReference type="AlphaFoldDB" id="A0AAV1JKP6"/>
<evidence type="ECO:0000256" key="4">
    <source>
        <dbReference type="ARBA" id="ARBA00022840"/>
    </source>
</evidence>
<dbReference type="Proteomes" id="UP001497472">
    <property type="component" value="Unassembled WGS sequence"/>
</dbReference>
<feature type="transmembrane region" description="Helical" evidence="7">
    <location>
        <begin position="86"/>
        <end position="109"/>
    </location>
</feature>
<dbReference type="PANTHER" id="PTHR24223">
    <property type="entry name" value="ATP-BINDING CASSETTE SUB-FAMILY C"/>
    <property type="match status" value="1"/>
</dbReference>
<evidence type="ECO:0000256" key="6">
    <source>
        <dbReference type="ARBA" id="ARBA00023136"/>
    </source>
</evidence>
<dbReference type="SUPFAM" id="SSF90123">
    <property type="entry name" value="ABC transporter transmembrane region"/>
    <property type="match status" value="1"/>
</dbReference>
<name>A0AAV1JKP6_9NEOP</name>
<keyword evidence="5 7" id="KW-1133">Transmembrane helix</keyword>
<accession>A0AAV1JKP6</accession>
<protein>
    <recommendedName>
        <fullName evidence="8">ABC transmembrane type-1 domain-containing protein</fullName>
    </recommendedName>
</protein>
<keyword evidence="2 7" id="KW-0812">Transmembrane</keyword>
<dbReference type="InterPro" id="IPR036640">
    <property type="entry name" value="ABC1_TM_sf"/>
</dbReference>
<keyword evidence="10" id="KW-1185">Reference proteome</keyword>
<proteinExistence type="predicted"/>
<evidence type="ECO:0000256" key="5">
    <source>
        <dbReference type="ARBA" id="ARBA00022989"/>
    </source>
</evidence>
<sequence>MDTSPKQRRKTNPRLKANLFSILTFGWTVETFMVGYSRDIKESDLYEPLPEHRSDITGNTIQRSWDIEVKRCQESQNDRKPSLLTVLVKVFGAELMLYGLILAAMEFIIRLQQPLFLGLLLKYYSPAQDLYNSTANSTYLSRLYSYYETSSGVSWGEAVFFSFGVVFCSMVNVMVQHPFMMGVMHIGMKMRVGICSLIYRKALKVSLQAMSETRGGLVVNLMANDVNRFDTGPLFVHYLWIGPLETALMTIYLYREMGMSAVYGVFVVFAVVPFQIFLGTQTAYYRRNTATKSDERVRLMEEIVMGMEVIKMYTWEQPFRKIIDIVRRYDLAPL</sequence>
<feature type="transmembrane region" description="Helical" evidence="7">
    <location>
        <begin position="260"/>
        <end position="278"/>
    </location>
</feature>
<feature type="transmembrane region" description="Helical" evidence="7">
    <location>
        <begin position="153"/>
        <end position="175"/>
    </location>
</feature>
<dbReference type="GO" id="GO:0016020">
    <property type="term" value="C:membrane"/>
    <property type="evidence" value="ECO:0007669"/>
    <property type="project" value="InterPro"/>
</dbReference>
<dbReference type="PANTHER" id="PTHR24223:SF448">
    <property type="entry name" value="FI20146P1-RELATED"/>
    <property type="match status" value="1"/>
</dbReference>
<gene>
    <name evidence="9" type="ORF">LNINA_LOCUS8002</name>
</gene>